<protein>
    <recommendedName>
        <fullName evidence="3">BTB domain-containing protein</fullName>
    </recommendedName>
</protein>
<evidence type="ECO:0000313" key="2">
    <source>
        <dbReference type="Proteomes" id="UP000230002"/>
    </source>
</evidence>
<dbReference type="EMBL" id="AYKW01000045">
    <property type="protein sequence ID" value="PIL26524.1"/>
    <property type="molecule type" value="Genomic_DNA"/>
</dbReference>
<evidence type="ECO:0000313" key="1">
    <source>
        <dbReference type="EMBL" id="PIL26524.1"/>
    </source>
</evidence>
<evidence type="ECO:0008006" key="3">
    <source>
        <dbReference type="Google" id="ProtNLM"/>
    </source>
</evidence>
<name>A0A2G8RYG0_9APHY</name>
<keyword evidence="2" id="KW-1185">Reference proteome</keyword>
<reference evidence="1 2" key="1">
    <citation type="journal article" date="2015" name="Sci. Rep.">
        <title>Chromosome-level genome map provides insights into diverse defense mechanisms in the medicinal fungus Ganoderma sinense.</title>
        <authorList>
            <person name="Zhu Y."/>
            <person name="Xu J."/>
            <person name="Sun C."/>
            <person name="Zhou S."/>
            <person name="Xu H."/>
            <person name="Nelson D.R."/>
            <person name="Qian J."/>
            <person name="Song J."/>
            <person name="Luo H."/>
            <person name="Xiang L."/>
            <person name="Li Y."/>
            <person name="Xu Z."/>
            <person name="Ji A."/>
            <person name="Wang L."/>
            <person name="Lu S."/>
            <person name="Hayward A."/>
            <person name="Sun W."/>
            <person name="Li X."/>
            <person name="Schwartz D.C."/>
            <person name="Wang Y."/>
            <person name="Chen S."/>
        </authorList>
    </citation>
    <scope>NUCLEOTIDE SEQUENCE [LARGE SCALE GENOMIC DNA]</scope>
    <source>
        <strain evidence="1 2">ZZ0214-1</strain>
    </source>
</reference>
<gene>
    <name evidence="1" type="ORF">GSI_12282</name>
</gene>
<accession>A0A2G8RYG0</accession>
<sequence>MAEASRSTKRRRSSATAKSIVILEPGESCNPAKGQETFTRDAHFWLEDGNLILLAGTTAFRVYRGILVKKSAVFADMFDTGSLDATETFDGCPVVRLPDHPEDPRDFFQYLIPCFPLPVLLEGVPVPASVFARLHAALHLAHKYQCPEVETRALFTLKKFYTANFTQYDVFDSTEFAFIRPQPEDSVAAVNIARLTQTPSMLPYALYLAATLEGEMMDGYKRRDGSVEHLSAEDLRRCIDARGPLAREHAAVIRHVFRATFRAPGCRTPSACAAMENVMLHDVEENALGRFNVLQSYVEAIEEWVLGGGLCKLCKTAMLARDVEARRRVWSLLPGMFGLTTKECGFEDEDEDNAE</sequence>
<dbReference type="Gene3D" id="3.30.710.10">
    <property type="entry name" value="Potassium Channel Kv1.1, Chain A"/>
    <property type="match status" value="1"/>
</dbReference>
<dbReference type="AlphaFoldDB" id="A0A2G8RYG0"/>
<dbReference type="InterPro" id="IPR011333">
    <property type="entry name" value="SKP1/BTB/POZ_sf"/>
</dbReference>
<organism evidence="1 2">
    <name type="scientific">Ganoderma sinense ZZ0214-1</name>
    <dbReference type="NCBI Taxonomy" id="1077348"/>
    <lineage>
        <taxon>Eukaryota</taxon>
        <taxon>Fungi</taxon>
        <taxon>Dikarya</taxon>
        <taxon>Basidiomycota</taxon>
        <taxon>Agaricomycotina</taxon>
        <taxon>Agaricomycetes</taxon>
        <taxon>Polyporales</taxon>
        <taxon>Polyporaceae</taxon>
        <taxon>Ganoderma</taxon>
    </lineage>
</organism>
<dbReference type="OrthoDB" id="2855887at2759"/>
<proteinExistence type="predicted"/>
<dbReference type="Proteomes" id="UP000230002">
    <property type="component" value="Unassembled WGS sequence"/>
</dbReference>
<comment type="caution">
    <text evidence="1">The sequence shown here is derived from an EMBL/GenBank/DDBJ whole genome shotgun (WGS) entry which is preliminary data.</text>
</comment>